<organism evidence="1 2">
    <name type="scientific">Phanerochaete carnosa (strain HHB-10118-sp)</name>
    <name type="common">White-rot fungus</name>
    <name type="synonym">Peniophora carnosa</name>
    <dbReference type="NCBI Taxonomy" id="650164"/>
    <lineage>
        <taxon>Eukaryota</taxon>
        <taxon>Fungi</taxon>
        <taxon>Dikarya</taxon>
        <taxon>Basidiomycota</taxon>
        <taxon>Agaricomycotina</taxon>
        <taxon>Agaricomycetes</taxon>
        <taxon>Polyporales</taxon>
        <taxon>Phanerochaetaceae</taxon>
        <taxon>Phanerochaete</taxon>
    </lineage>
</organism>
<name>K5VP05_PHACS</name>
<dbReference type="KEGG" id="pco:PHACADRAFT_202804"/>
<proteinExistence type="predicted"/>
<dbReference type="EMBL" id="JH931045">
    <property type="protein sequence ID" value="EKM48445.1"/>
    <property type="molecule type" value="Genomic_DNA"/>
</dbReference>
<sequence>MLLGGISFDCFAIPAPLDLLDYWIDKESDAAYARLQEAPEKLGDIFGVAP</sequence>
<accession>K5VP05</accession>
<dbReference type="HOGENOM" id="CLU_3125580_0_0_1"/>
<reference evidence="1 2" key="1">
    <citation type="journal article" date="2012" name="BMC Genomics">
        <title>Comparative genomics of the white-rot fungi, Phanerochaete carnosa and P. chrysosporium, to elucidate the genetic basis of the distinct wood types they colonize.</title>
        <authorList>
            <person name="Suzuki H."/>
            <person name="MacDonald J."/>
            <person name="Syed K."/>
            <person name="Salamov A."/>
            <person name="Hori C."/>
            <person name="Aerts A."/>
            <person name="Henrissat B."/>
            <person name="Wiebenga A."/>
            <person name="vanKuyk P.A."/>
            <person name="Barry K."/>
            <person name="Lindquist E."/>
            <person name="LaButti K."/>
            <person name="Lapidus A."/>
            <person name="Lucas S."/>
            <person name="Coutinho P."/>
            <person name="Gong Y."/>
            <person name="Samejima M."/>
            <person name="Mahadevan R."/>
            <person name="Abou-Zaid M."/>
            <person name="de Vries R.P."/>
            <person name="Igarashi K."/>
            <person name="Yadav J.S."/>
            <person name="Grigoriev I.V."/>
            <person name="Master E.R."/>
        </authorList>
    </citation>
    <scope>NUCLEOTIDE SEQUENCE [LARGE SCALE GENOMIC DNA]</scope>
    <source>
        <strain evidence="1 2">HHB-10118-sp</strain>
    </source>
</reference>
<keyword evidence="2" id="KW-1185">Reference proteome</keyword>
<dbReference type="GeneID" id="18911990"/>
<dbReference type="InParanoid" id="K5VP05"/>
<gene>
    <name evidence="1" type="ORF">PHACADRAFT_202804</name>
</gene>
<evidence type="ECO:0000313" key="2">
    <source>
        <dbReference type="Proteomes" id="UP000008370"/>
    </source>
</evidence>
<dbReference type="RefSeq" id="XP_007403002.1">
    <property type="nucleotide sequence ID" value="XM_007402940.1"/>
</dbReference>
<evidence type="ECO:0000313" key="1">
    <source>
        <dbReference type="EMBL" id="EKM48445.1"/>
    </source>
</evidence>
<dbReference type="AlphaFoldDB" id="K5VP05"/>
<dbReference type="Proteomes" id="UP000008370">
    <property type="component" value="Unassembled WGS sequence"/>
</dbReference>
<protein>
    <submittedName>
        <fullName evidence="1">Uncharacterized protein</fullName>
    </submittedName>
</protein>